<evidence type="ECO:0000313" key="1">
    <source>
        <dbReference type="EMBL" id="PHO08946.1"/>
    </source>
</evidence>
<gene>
    <name evidence="1" type="ORF">CPG37_12065</name>
</gene>
<reference evidence="1 2" key="1">
    <citation type="submission" date="2017-09" db="EMBL/GenBank/DDBJ databases">
        <authorList>
            <person name="Perez-Cataluna A."/>
            <person name="Figueras M.J."/>
            <person name="Salas-Masso N."/>
        </authorList>
    </citation>
    <scope>NUCLEOTIDE SEQUENCE [LARGE SCALE GENOMIC DNA]</scope>
    <source>
        <strain evidence="1 2">F138-33</strain>
    </source>
</reference>
<proteinExistence type="predicted"/>
<accession>A0ABX4LS05</accession>
<dbReference type="Proteomes" id="UP000221384">
    <property type="component" value="Unassembled WGS sequence"/>
</dbReference>
<evidence type="ECO:0000313" key="2">
    <source>
        <dbReference type="Proteomes" id="UP000221384"/>
    </source>
</evidence>
<keyword evidence="2" id="KW-1185">Reference proteome</keyword>
<comment type="caution">
    <text evidence="1">The sequence shown here is derived from an EMBL/GenBank/DDBJ whole genome shotgun (WGS) entry which is preliminary data.</text>
</comment>
<protein>
    <recommendedName>
        <fullName evidence="3">EF-hand domain-containing protein</fullName>
    </recommendedName>
</protein>
<dbReference type="EMBL" id="NWVW01000017">
    <property type="protein sequence ID" value="PHO08946.1"/>
    <property type="molecule type" value="Genomic_DNA"/>
</dbReference>
<evidence type="ECO:0008006" key="3">
    <source>
        <dbReference type="Google" id="ProtNLM"/>
    </source>
</evidence>
<name>A0ABX4LS05_9BACT</name>
<dbReference type="RefSeq" id="WP_099335175.1">
    <property type="nucleotide sequence ID" value="NZ_CP042812.1"/>
</dbReference>
<sequence length="217" mass="25579">MKLSTNYEEHVSIVKKLQYDESFYSVREPFKNDFQKIYNDAKEKGITLSNAKEYLNSLTKEELCTLQNYTRLADEIDVNHLNDEGAYNLLLEHYEKFDFNNDGFIENGIAKSFSIIPSHFSNDEKKALVDTFNSMDSTKMLSMSILLMPPIKIVNNEYIPDIKNLSFMDIENRANKILDPINEKNTTKEFRDNVRFFLEELINNYNKIQEQKSYYKL</sequence>
<organism evidence="1 2">
    <name type="scientific">Malaciobacter canalis</name>
    <dbReference type="NCBI Taxonomy" id="1912871"/>
    <lineage>
        <taxon>Bacteria</taxon>
        <taxon>Pseudomonadati</taxon>
        <taxon>Campylobacterota</taxon>
        <taxon>Epsilonproteobacteria</taxon>
        <taxon>Campylobacterales</taxon>
        <taxon>Arcobacteraceae</taxon>
        <taxon>Malaciobacter</taxon>
    </lineage>
</organism>